<keyword evidence="2" id="KW-0472">Membrane</keyword>
<gene>
    <name evidence="3" type="ORF">Pla52n_10160</name>
</gene>
<dbReference type="OrthoDB" id="286918at2"/>
<keyword evidence="4" id="KW-1185">Reference proteome</keyword>
<dbReference type="RefSeq" id="WP_146518478.1">
    <property type="nucleotide sequence ID" value="NZ_CP151726.1"/>
</dbReference>
<keyword evidence="2" id="KW-0812">Transmembrane</keyword>
<feature type="transmembrane region" description="Helical" evidence="2">
    <location>
        <begin position="43"/>
        <end position="65"/>
    </location>
</feature>
<evidence type="ECO:0000313" key="3">
    <source>
        <dbReference type="EMBL" id="TWU08433.1"/>
    </source>
</evidence>
<feature type="compositionally biased region" description="Polar residues" evidence="1">
    <location>
        <begin position="153"/>
        <end position="165"/>
    </location>
</feature>
<dbReference type="AlphaFoldDB" id="A0A5C6B8L9"/>
<feature type="compositionally biased region" description="Basic and acidic residues" evidence="1">
    <location>
        <begin position="135"/>
        <end position="152"/>
    </location>
</feature>
<proteinExistence type="predicted"/>
<feature type="transmembrane region" description="Helical" evidence="2">
    <location>
        <begin position="77"/>
        <end position="99"/>
    </location>
</feature>
<protein>
    <recommendedName>
        <fullName evidence="5">Phage holin family protein</fullName>
    </recommendedName>
</protein>
<dbReference type="EMBL" id="SJPN01000001">
    <property type="protein sequence ID" value="TWU08433.1"/>
    <property type="molecule type" value="Genomic_DNA"/>
</dbReference>
<sequence length="165" mass="17903">MSEQSSFQRVAQDVIDLCELQFQLLSVDSQAARRLLLRGVAKLVVAVPLLGSAITVLCLGVGYLIAERTALSVAGSLIVVSVAVILFASSLAVIALVGFRRAAAAMAETKSEFTENLKWLKATLLSPSTSPRNQIRRESFPDHSPSEFHTDSQPHFQSRPVSQPR</sequence>
<keyword evidence="2" id="KW-1133">Transmembrane helix</keyword>
<feature type="region of interest" description="Disordered" evidence="1">
    <location>
        <begin position="128"/>
        <end position="165"/>
    </location>
</feature>
<comment type="caution">
    <text evidence="3">The sequence shown here is derived from an EMBL/GenBank/DDBJ whole genome shotgun (WGS) entry which is preliminary data.</text>
</comment>
<accession>A0A5C6B8L9</accession>
<name>A0A5C6B8L9_9BACT</name>
<dbReference type="Proteomes" id="UP000320176">
    <property type="component" value="Unassembled WGS sequence"/>
</dbReference>
<evidence type="ECO:0008006" key="5">
    <source>
        <dbReference type="Google" id="ProtNLM"/>
    </source>
</evidence>
<organism evidence="3 4">
    <name type="scientific">Stieleria varia</name>
    <dbReference type="NCBI Taxonomy" id="2528005"/>
    <lineage>
        <taxon>Bacteria</taxon>
        <taxon>Pseudomonadati</taxon>
        <taxon>Planctomycetota</taxon>
        <taxon>Planctomycetia</taxon>
        <taxon>Pirellulales</taxon>
        <taxon>Pirellulaceae</taxon>
        <taxon>Stieleria</taxon>
    </lineage>
</organism>
<reference evidence="3 4" key="1">
    <citation type="submission" date="2019-02" db="EMBL/GenBank/DDBJ databases">
        <title>Deep-cultivation of Planctomycetes and their phenomic and genomic characterization uncovers novel biology.</title>
        <authorList>
            <person name="Wiegand S."/>
            <person name="Jogler M."/>
            <person name="Boedeker C."/>
            <person name="Pinto D."/>
            <person name="Vollmers J."/>
            <person name="Rivas-Marin E."/>
            <person name="Kohn T."/>
            <person name="Peeters S.H."/>
            <person name="Heuer A."/>
            <person name="Rast P."/>
            <person name="Oberbeckmann S."/>
            <person name="Bunk B."/>
            <person name="Jeske O."/>
            <person name="Meyerdierks A."/>
            <person name="Storesund J.E."/>
            <person name="Kallscheuer N."/>
            <person name="Luecker S."/>
            <person name="Lage O.M."/>
            <person name="Pohl T."/>
            <person name="Merkel B.J."/>
            <person name="Hornburger P."/>
            <person name="Mueller R.-W."/>
            <person name="Bruemmer F."/>
            <person name="Labrenz M."/>
            <person name="Spormann A.M."/>
            <person name="Op Den Camp H."/>
            <person name="Overmann J."/>
            <person name="Amann R."/>
            <person name="Jetten M.S.M."/>
            <person name="Mascher T."/>
            <person name="Medema M.H."/>
            <person name="Devos D.P."/>
            <person name="Kaster A.-K."/>
            <person name="Ovreas L."/>
            <person name="Rohde M."/>
            <person name="Galperin M.Y."/>
            <person name="Jogler C."/>
        </authorList>
    </citation>
    <scope>NUCLEOTIDE SEQUENCE [LARGE SCALE GENOMIC DNA]</scope>
    <source>
        <strain evidence="3 4">Pla52n</strain>
    </source>
</reference>
<dbReference type="Pfam" id="PF07332">
    <property type="entry name" value="Phage_holin_3_6"/>
    <property type="match status" value="1"/>
</dbReference>
<evidence type="ECO:0000256" key="1">
    <source>
        <dbReference type="SAM" id="MobiDB-lite"/>
    </source>
</evidence>
<dbReference type="InterPro" id="IPR009937">
    <property type="entry name" value="Phage_holin_3_6"/>
</dbReference>
<evidence type="ECO:0000256" key="2">
    <source>
        <dbReference type="SAM" id="Phobius"/>
    </source>
</evidence>
<evidence type="ECO:0000313" key="4">
    <source>
        <dbReference type="Proteomes" id="UP000320176"/>
    </source>
</evidence>